<keyword evidence="2" id="KW-1185">Reference proteome</keyword>
<gene>
    <name evidence="1" type="ORF">D1012_17110</name>
</gene>
<reference evidence="1 2" key="1">
    <citation type="submission" date="2018-08" db="EMBL/GenBank/DDBJ databases">
        <title>Flavobacterium tibetense sp. nov., isolated from a wetland YonghuCo on Tibetan Plateau.</title>
        <authorList>
            <person name="Phurbu D."/>
            <person name="Lu H."/>
            <person name="Xing P."/>
        </authorList>
    </citation>
    <scope>NUCLEOTIDE SEQUENCE [LARGE SCALE GENOMIC DNA]</scope>
    <source>
        <strain evidence="1 2">DJC</strain>
    </source>
</reference>
<name>A0A411YZ85_9RHOB</name>
<dbReference type="Proteomes" id="UP000284547">
    <property type="component" value="Unassembled WGS sequence"/>
</dbReference>
<evidence type="ECO:0000313" key="1">
    <source>
        <dbReference type="EMBL" id="RGP36123.1"/>
    </source>
</evidence>
<accession>A0A411YZ85</accession>
<sequence>MMITLSAAQVLLCSTVLPKGAGIARGARDGNRGWYRGRFRISASESFGCKVDQMPKINQPVVA</sequence>
<comment type="caution">
    <text evidence="1">The sequence shown here is derived from an EMBL/GenBank/DDBJ whole genome shotgun (WGS) entry which is preliminary data.</text>
</comment>
<evidence type="ECO:0000313" key="2">
    <source>
        <dbReference type="Proteomes" id="UP000284547"/>
    </source>
</evidence>
<dbReference type="EMBL" id="QWEY01000010">
    <property type="protein sequence ID" value="RGP36123.1"/>
    <property type="molecule type" value="Genomic_DNA"/>
</dbReference>
<protein>
    <submittedName>
        <fullName evidence="1">Uncharacterized protein</fullName>
    </submittedName>
</protein>
<organism evidence="1 2">
    <name type="scientific">Pseudotabrizicola alkalilacus</name>
    <dbReference type="NCBI Taxonomy" id="2305252"/>
    <lineage>
        <taxon>Bacteria</taxon>
        <taxon>Pseudomonadati</taxon>
        <taxon>Pseudomonadota</taxon>
        <taxon>Alphaproteobacteria</taxon>
        <taxon>Rhodobacterales</taxon>
        <taxon>Paracoccaceae</taxon>
        <taxon>Pseudotabrizicola</taxon>
    </lineage>
</organism>
<proteinExistence type="predicted"/>
<dbReference type="AlphaFoldDB" id="A0A411YZ85"/>